<feature type="domain" description="N-acetyltransferase" evidence="1">
    <location>
        <begin position="45"/>
        <end position="123"/>
    </location>
</feature>
<dbReference type="RefSeq" id="WP_162657692.1">
    <property type="nucleotide sequence ID" value="NZ_LR593887.1"/>
</dbReference>
<keyword evidence="2" id="KW-0808">Transferase</keyword>
<dbReference type="EMBL" id="LR593887">
    <property type="protein sequence ID" value="VTS01658.1"/>
    <property type="molecule type" value="Genomic_DNA"/>
</dbReference>
<dbReference type="InParanoid" id="A0A6C2YN24"/>
<dbReference type="GO" id="GO:0016747">
    <property type="term" value="F:acyltransferase activity, transferring groups other than amino-acyl groups"/>
    <property type="evidence" value="ECO:0007669"/>
    <property type="project" value="InterPro"/>
</dbReference>
<evidence type="ECO:0000313" key="3">
    <source>
        <dbReference type="Proteomes" id="UP000464378"/>
    </source>
</evidence>
<sequence>MTRSSFVSWESLDSKDPILNQVKALYESTQVPDERIPWAWIQRVGDRRAKWRPGQWSPHLLIAASRDAAGNIGDPIGFIHGAHVPGLGGYICYLGVAPEARRLGVSAYLFEQMSRVLQATAGAENAPLELIVWESHRPRPDASREELDRWEARCRSFQRAGAFWIDGIVCHTPSFEEARGPVLLELFVLPQQLPRQGFTADKLRSIASTLLTRVYHLEPEHPWFAASLPADCEPRLRPAIEALQQPEIVVH</sequence>
<dbReference type="EMBL" id="LR586016">
    <property type="protein sequence ID" value="VIP02523.1"/>
    <property type="molecule type" value="Genomic_DNA"/>
</dbReference>
<dbReference type="Gene3D" id="3.40.630.30">
    <property type="match status" value="1"/>
</dbReference>
<dbReference type="KEGG" id="tim:GMBLW1_14370"/>
<dbReference type="SUPFAM" id="SSF55729">
    <property type="entry name" value="Acyl-CoA N-acyltransferases (Nat)"/>
    <property type="match status" value="1"/>
</dbReference>
<protein>
    <submittedName>
        <fullName evidence="2">Ribosomal-protein-alanine acetyltransferase</fullName>
    </submittedName>
</protein>
<evidence type="ECO:0000259" key="1">
    <source>
        <dbReference type="Pfam" id="PF00583"/>
    </source>
</evidence>
<dbReference type="CDD" id="cd04301">
    <property type="entry name" value="NAT_SF"/>
    <property type="match status" value="1"/>
</dbReference>
<dbReference type="Pfam" id="PF00583">
    <property type="entry name" value="Acetyltransf_1"/>
    <property type="match status" value="1"/>
</dbReference>
<reference evidence="2" key="1">
    <citation type="submission" date="2019-04" db="EMBL/GenBank/DDBJ databases">
        <authorList>
            <consortium name="Science for Life Laboratories"/>
        </authorList>
    </citation>
    <scope>NUCLEOTIDE SEQUENCE</scope>
    <source>
        <strain evidence="2">MBLW1</strain>
    </source>
</reference>
<dbReference type="InterPro" id="IPR016181">
    <property type="entry name" value="Acyl_CoA_acyltransferase"/>
</dbReference>
<name>A0A6C2YN24_9BACT</name>
<dbReference type="Proteomes" id="UP000464378">
    <property type="component" value="Chromosome"/>
</dbReference>
<accession>A0A6C2YN24</accession>
<proteinExistence type="predicted"/>
<dbReference type="AlphaFoldDB" id="A0A6C2YN24"/>
<dbReference type="InterPro" id="IPR000182">
    <property type="entry name" value="GNAT_dom"/>
</dbReference>
<gene>
    <name evidence="2" type="ORF">GMBLW1_14370</name>
</gene>
<organism evidence="2">
    <name type="scientific">Tuwongella immobilis</name>
    <dbReference type="NCBI Taxonomy" id="692036"/>
    <lineage>
        <taxon>Bacteria</taxon>
        <taxon>Pseudomonadati</taxon>
        <taxon>Planctomycetota</taxon>
        <taxon>Planctomycetia</taxon>
        <taxon>Gemmatales</taxon>
        <taxon>Gemmataceae</taxon>
        <taxon>Tuwongella</taxon>
    </lineage>
</organism>
<evidence type="ECO:0000313" key="2">
    <source>
        <dbReference type="EMBL" id="VIP02523.1"/>
    </source>
</evidence>
<keyword evidence="3" id="KW-1185">Reference proteome</keyword>